<name>A0A1I0WT25_9RHOB</name>
<dbReference type="RefSeq" id="WP_092063160.1">
    <property type="nucleotide sequence ID" value="NZ_FOJU01000002.1"/>
</dbReference>
<gene>
    <name evidence="3" type="ORF">SAMN05421688_1743</name>
</gene>
<protein>
    <submittedName>
        <fullName evidence="3">Uncharacterized conserved protein YndB, AHSA1/START domain</fullName>
    </submittedName>
</protein>
<reference evidence="3 4" key="1">
    <citation type="submission" date="2016-10" db="EMBL/GenBank/DDBJ databases">
        <authorList>
            <person name="de Groot N.N."/>
        </authorList>
    </citation>
    <scope>NUCLEOTIDE SEQUENCE [LARGE SCALE GENOMIC DNA]</scope>
    <source>
        <strain evidence="3 4">DSM 29316</strain>
    </source>
</reference>
<proteinExistence type="inferred from homology"/>
<evidence type="ECO:0000313" key="3">
    <source>
        <dbReference type="EMBL" id="SFA91791.1"/>
    </source>
</evidence>
<dbReference type="STRING" id="871651.SAMN05421688_1743"/>
<dbReference type="Proteomes" id="UP000198796">
    <property type="component" value="Unassembled WGS sequence"/>
</dbReference>
<evidence type="ECO:0000259" key="2">
    <source>
        <dbReference type="Pfam" id="PF08327"/>
    </source>
</evidence>
<dbReference type="SUPFAM" id="SSF55961">
    <property type="entry name" value="Bet v1-like"/>
    <property type="match status" value="1"/>
</dbReference>
<feature type="domain" description="Activator of Hsp90 ATPase homologue 1/2-like C-terminal" evidence="2">
    <location>
        <begin position="25"/>
        <end position="162"/>
    </location>
</feature>
<keyword evidence="4" id="KW-1185">Reference proteome</keyword>
<evidence type="ECO:0000256" key="1">
    <source>
        <dbReference type="ARBA" id="ARBA00006817"/>
    </source>
</evidence>
<dbReference type="InterPro" id="IPR013538">
    <property type="entry name" value="ASHA1/2-like_C"/>
</dbReference>
<comment type="similarity">
    <text evidence="1">Belongs to the AHA1 family.</text>
</comment>
<dbReference type="AlphaFoldDB" id="A0A1I0WT25"/>
<dbReference type="InterPro" id="IPR023393">
    <property type="entry name" value="START-like_dom_sf"/>
</dbReference>
<sequence length="166" mass="19066">MKPDLHFSFQTDMQSNRLTIRREFDAPKDLVWDCYTKAELLDQWFAPEPFTAKTKSMAFEEGGHWHFAMVDPDGNEHWVRFDYKSITPKDGYRAQDAFSDANGSINRDMPVSTWDVTFEDASPRTLVQINSTYETPEALQEVIDMGMKEGMEATLSGLDRLLAKLS</sequence>
<dbReference type="Gene3D" id="3.30.530.20">
    <property type="match status" value="1"/>
</dbReference>
<dbReference type="OrthoDB" id="9805228at2"/>
<evidence type="ECO:0000313" key="4">
    <source>
        <dbReference type="Proteomes" id="UP000198796"/>
    </source>
</evidence>
<organism evidence="3 4">
    <name type="scientific">Poseidonocella pacifica</name>
    <dbReference type="NCBI Taxonomy" id="871651"/>
    <lineage>
        <taxon>Bacteria</taxon>
        <taxon>Pseudomonadati</taxon>
        <taxon>Pseudomonadota</taxon>
        <taxon>Alphaproteobacteria</taxon>
        <taxon>Rhodobacterales</taxon>
        <taxon>Roseobacteraceae</taxon>
        <taxon>Poseidonocella</taxon>
    </lineage>
</organism>
<dbReference type="EMBL" id="FOJU01000002">
    <property type="protein sequence ID" value="SFA91791.1"/>
    <property type="molecule type" value="Genomic_DNA"/>
</dbReference>
<dbReference type="Pfam" id="PF08327">
    <property type="entry name" value="AHSA1"/>
    <property type="match status" value="1"/>
</dbReference>
<accession>A0A1I0WT25</accession>
<dbReference type="CDD" id="cd07814">
    <property type="entry name" value="SRPBCC_CalC_Aha1-like"/>
    <property type="match status" value="1"/>
</dbReference>